<keyword evidence="5 6" id="KW-0472">Membrane</keyword>
<feature type="domain" description="VTT" evidence="8">
    <location>
        <begin position="106"/>
        <end position="221"/>
    </location>
</feature>
<dbReference type="Proteomes" id="UP000198771">
    <property type="component" value="Unassembled WGS sequence"/>
</dbReference>
<evidence type="ECO:0000259" key="8">
    <source>
        <dbReference type="Pfam" id="PF09335"/>
    </source>
</evidence>
<feature type="transmembrane region" description="Helical" evidence="6">
    <location>
        <begin position="81"/>
        <end position="102"/>
    </location>
</feature>
<dbReference type="PANTHER" id="PTHR12677">
    <property type="entry name" value="GOLGI APPARATUS MEMBRANE PROTEIN TVP38-RELATED"/>
    <property type="match status" value="1"/>
</dbReference>
<evidence type="ECO:0000256" key="6">
    <source>
        <dbReference type="RuleBase" id="RU366058"/>
    </source>
</evidence>
<feature type="transmembrane region" description="Helical" evidence="6">
    <location>
        <begin position="48"/>
        <end position="69"/>
    </location>
</feature>
<dbReference type="RefSeq" id="WP_092123710.1">
    <property type="nucleotide sequence ID" value="NZ_FMXO01000022.1"/>
</dbReference>
<keyword evidence="4 6" id="KW-1133">Transmembrane helix</keyword>
<dbReference type="STRING" id="617002.SAMN05660653_03095"/>
<organism evidence="9 10">
    <name type="scientific">Desulfonatronum thiosulfatophilum</name>
    <dbReference type="NCBI Taxonomy" id="617002"/>
    <lineage>
        <taxon>Bacteria</taxon>
        <taxon>Pseudomonadati</taxon>
        <taxon>Thermodesulfobacteriota</taxon>
        <taxon>Desulfovibrionia</taxon>
        <taxon>Desulfovibrionales</taxon>
        <taxon>Desulfonatronaceae</taxon>
        <taxon>Desulfonatronum</taxon>
    </lineage>
</organism>
<gene>
    <name evidence="9" type="ORF">SAMN05660653_03095</name>
</gene>
<keyword evidence="10" id="KW-1185">Reference proteome</keyword>
<dbReference type="InterPro" id="IPR032816">
    <property type="entry name" value="VTT_dom"/>
</dbReference>
<feature type="transmembrane region" description="Helical" evidence="6">
    <location>
        <begin position="228"/>
        <end position="249"/>
    </location>
</feature>
<dbReference type="EMBL" id="FMXO01000022">
    <property type="protein sequence ID" value="SDB60403.1"/>
    <property type="molecule type" value="Genomic_DNA"/>
</dbReference>
<evidence type="ECO:0000256" key="3">
    <source>
        <dbReference type="ARBA" id="ARBA00022692"/>
    </source>
</evidence>
<name>A0A1G6ESP1_9BACT</name>
<keyword evidence="2 6" id="KW-1003">Cell membrane</keyword>
<comment type="caution">
    <text evidence="6">Lacks conserved residue(s) required for the propagation of feature annotation.</text>
</comment>
<keyword evidence="3 6" id="KW-0812">Transmembrane</keyword>
<comment type="similarity">
    <text evidence="6">Belongs to the TVP38/TMEM64 family.</text>
</comment>
<evidence type="ECO:0000256" key="1">
    <source>
        <dbReference type="ARBA" id="ARBA00004651"/>
    </source>
</evidence>
<proteinExistence type="inferred from homology"/>
<comment type="subcellular location">
    <subcellularLocation>
        <location evidence="1 6">Cell membrane</location>
        <topology evidence="1 6">Multi-pass membrane protein</topology>
    </subcellularLocation>
</comment>
<protein>
    <recommendedName>
        <fullName evidence="6">TVP38/TMEM64 family membrane protein</fullName>
    </recommendedName>
</protein>
<reference evidence="9 10" key="1">
    <citation type="submission" date="2016-10" db="EMBL/GenBank/DDBJ databases">
        <authorList>
            <person name="de Groot N.N."/>
        </authorList>
    </citation>
    <scope>NUCLEOTIDE SEQUENCE [LARGE SCALE GENOMIC DNA]</scope>
    <source>
        <strain evidence="9 10">ASO4-2</strain>
    </source>
</reference>
<sequence>MTDPRADKIPVGNSMDASGKAADGPPDSPPVRPPEKPFGKPFWKRRRFLGAILILVVLLGLIVMNFTPLRTILAQTEILGAWFKAQGLSGMLLYIAGVTLLISIGIPRLLLCSIGGMAFGFWQGLLLTQAGTLIGFYAIFSLVRHAGWSFSFLRKRPNLNSIQKRIGKGGVMSVFGIRMMPLSGFYSTIMMGMLPIRHRAFLLGTILGIFPQAIPATLIGAGATQETLQTSIISIIAAVVAFILVWYLIDYYRKKVLKLREEEDSVIS</sequence>
<feature type="transmembrane region" description="Helical" evidence="6">
    <location>
        <begin position="200"/>
        <end position="222"/>
    </location>
</feature>
<evidence type="ECO:0000256" key="5">
    <source>
        <dbReference type="ARBA" id="ARBA00023136"/>
    </source>
</evidence>
<dbReference type="InterPro" id="IPR015414">
    <property type="entry name" value="TMEM64"/>
</dbReference>
<accession>A0A1G6ESP1</accession>
<feature type="region of interest" description="Disordered" evidence="7">
    <location>
        <begin position="1"/>
        <end position="38"/>
    </location>
</feature>
<evidence type="ECO:0000256" key="4">
    <source>
        <dbReference type="ARBA" id="ARBA00022989"/>
    </source>
</evidence>
<dbReference type="PANTHER" id="PTHR12677:SF59">
    <property type="entry name" value="GOLGI APPARATUS MEMBRANE PROTEIN TVP38-RELATED"/>
    <property type="match status" value="1"/>
</dbReference>
<dbReference type="OrthoDB" id="9812980at2"/>
<evidence type="ECO:0000256" key="7">
    <source>
        <dbReference type="SAM" id="MobiDB-lite"/>
    </source>
</evidence>
<evidence type="ECO:0000313" key="9">
    <source>
        <dbReference type="EMBL" id="SDB60403.1"/>
    </source>
</evidence>
<evidence type="ECO:0000256" key="2">
    <source>
        <dbReference type="ARBA" id="ARBA00022475"/>
    </source>
</evidence>
<dbReference type="GO" id="GO:0005886">
    <property type="term" value="C:plasma membrane"/>
    <property type="evidence" value="ECO:0007669"/>
    <property type="project" value="UniProtKB-SubCell"/>
</dbReference>
<dbReference type="AlphaFoldDB" id="A0A1G6ESP1"/>
<evidence type="ECO:0000313" key="10">
    <source>
        <dbReference type="Proteomes" id="UP000198771"/>
    </source>
</evidence>
<dbReference type="Pfam" id="PF09335">
    <property type="entry name" value="VTT_dom"/>
    <property type="match status" value="1"/>
</dbReference>